<dbReference type="Pfam" id="PF16174">
    <property type="entry name" value="IHABP4_N"/>
    <property type="match status" value="1"/>
</dbReference>
<dbReference type="STRING" id="105785.A0A2J7RAF4"/>
<dbReference type="PANTHER" id="PTHR12299:SF17">
    <property type="entry name" value="AT19571P-RELATED"/>
    <property type="match status" value="1"/>
</dbReference>
<evidence type="ECO:0000256" key="1">
    <source>
        <dbReference type="ARBA" id="ARBA00022845"/>
    </source>
</evidence>
<sequence length="452" mass="50453">MENSYGIGVTNRYALFLNDAEDPLEVLKVQEQEKEAKKKTKLSEKENKGKTETKGKTAQVARKGIKETQNVKTLESGKSKEVPTPIDKKENQDSNKKPSQRSTDRSERNVKFAGESREERNNRRNREDRPPTAPAEFNSRETRDRDGPRPDSDVRQRGRGSGRGLGRGGRSSRGSGRGYDNRGKREYDRQSGSDKTRPNYSGVKPVDKREGGGAHNWGNHRDDIEELNTSHSSEDQHDWAADKPEGESQPTVESAETKETDVAVGAGADTAEQETVPPVEEEPRELTLDEYKALKGNRQKPTYNLRKAGEGEDLTQWKKMYALKKKEGEEEEEEEEEYDVSDYPQRVGRQKHLLDIDIHFADSRRGTRGRGRGGPRGGGRGGPRGPGGPPRNSAPGSRMGGSGDARGPGSRDRGDRFDKERGDRSERDSYQPRGPKQSAPKMDDEHDFPSLG</sequence>
<dbReference type="GO" id="GO:0005634">
    <property type="term" value="C:nucleus"/>
    <property type="evidence" value="ECO:0007669"/>
    <property type="project" value="TreeGrafter"/>
</dbReference>
<feature type="compositionally biased region" description="Gly residues" evidence="3">
    <location>
        <begin position="159"/>
        <end position="177"/>
    </location>
</feature>
<dbReference type="EMBL" id="NEVH01006571">
    <property type="protein sequence ID" value="PNF37813.1"/>
    <property type="molecule type" value="Genomic_DNA"/>
</dbReference>
<dbReference type="PANTHER" id="PTHR12299">
    <property type="entry name" value="HYALURONIC ACID-BINDING PROTEIN 4"/>
    <property type="match status" value="1"/>
</dbReference>
<feature type="domain" description="Hyaluronan/mRNA-binding protein" evidence="4">
    <location>
        <begin position="183"/>
        <end position="311"/>
    </location>
</feature>
<dbReference type="GO" id="GO:0003723">
    <property type="term" value="F:RNA binding"/>
    <property type="evidence" value="ECO:0007669"/>
    <property type="project" value="InterPro"/>
</dbReference>
<feature type="compositionally biased region" description="Basic and acidic residues" evidence="3">
    <location>
        <begin position="75"/>
        <end position="130"/>
    </location>
</feature>
<proteinExistence type="inferred from homology"/>
<evidence type="ECO:0000256" key="3">
    <source>
        <dbReference type="SAM" id="MobiDB-lite"/>
    </source>
</evidence>
<dbReference type="SMART" id="SM01233">
    <property type="entry name" value="HABP4_PAI-RBP1"/>
    <property type="match status" value="1"/>
</dbReference>
<feature type="compositionally biased region" description="Basic and acidic residues" evidence="3">
    <location>
        <begin position="232"/>
        <end position="246"/>
    </location>
</feature>
<feature type="compositionally biased region" description="Gly residues" evidence="3">
    <location>
        <begin position="374"/>
        <end position="385"/>
    </location>
</feature>
<name>A0A2J7RAF4_9NEOP</name>
<dbReference type="GO" id="GO:0006417">
    <property type="term" value="P:regulation of translation"/>
    <property type="evidence" value="ECO:0007669"/>
    <property type="project" value="UniProtKB-KW"/>
</dbReference>
<accession>A0A2J7RAF4</accession>
<comment type="caution">
    <text evidence="5">The sequence shown here is derived from an EMBL/GenBank/DDBJ whole genome shotgun (WGS) entry which is preliminary data.</text>
</comment>
<organism evidence="5 6">
    <name type="scientific">Cryptotermes secundus</name>
    <dbReference type="NCBI Taxonomy" id="105785"/>
    <lineage>
        <taxon>Eukaryota</taxon>
        <taxon>Metazoa</taxon>
        <taxon>Ecdysozoa</taxon>
        <taxon>Arthropoda</taxon>
        <taxon>Hexapoda</taxon>
        <taxon>Insecta</taxon>
        <taxon>Pterygota</taxon>
        <taxon>Neoptera</taxon>
        <taxon>Polyneoptera</taxon>
        <taxon>Dictyoptera</taxon>
        <taxon>Blattodea</taxon>
        <taxon>Blattoidea</taxon>
        <taxon>Termitoidae</taxon>
        <taxon>Kalotermitidae</taxon>
        <taxon>Cryptotermitinae</taxon>
        <taxon>Cryptotermes</taxon>
    </lineage>
</organism>
<feature type="compositionally biased region" description="Basic and acidic residues" evidence="3">
    <location>
        <begin position="138"/>
        <end position="156"/>
    </location>
</feature>
<feature type="region of interest" description="Disordered" evidence="3">
    <location>
        <begin position="324"/>
        <end position="452"/>
    </location>
</feature>
<comment type="similarity">
    <text evidence="2">Belongs to the SERBP1-HABP4 family.</text>
</comment>
<dbReference type="InterPro" id="IPR032381">
    <property type="entry name" value="IHABP4_N"/>
</dbReference>
<keyword evidence="6" id="KW-1185">Reference proteome</keyword>
<dbReference type="Proteomes" id="UP000235965">
    <property type="component" value="Unassembled WGS sequence"/>
</dbReference>
<protein>
    <recommendedName>
        <fullName evidence="4">Hyaluronan/mRNA-binding protein domain-containing protein</fullName>
    </recommendedName>
</protein>
<feature type="compositionally biased region" description="Basic and acidic residues" evidence="3">
    <location>
        <begin position="179"/>
        <end position="197"/>
    </location>
</feature>
<feature type="compositionally biased region" description="Basic and acidic residues" evidence="3">
    <location>
        <begin position="32"/>
        <end position="55"/>
    </location>
</feature>
<gene>
    <name evidence="5" type="ORF">B7P43_G10131</name>
</gene>
<feature type="region of interest" description="Disordered" evidence="3">
    <location>
        <begin position="32"/>
        <end position="284"/>
    </location>
</feature>
<feature type="compositionally biased region" description="Acidic residues" evidence="3">
    <location>
        <begin position="329"/>
        <end position="340"/>
    </location>
</feature>
<dbReference type="OrthoDB" id="6022699at2759"/>
<feature type="compositionally biased region" description="Basic and acidic residues" evidence="3">
    <location>
        <begin position="409"/>
        <end position="430"/>
    </location>
</feature>
<dbReference type="InterPro" id="IPR039764">
    <property type="entry name" value="HABP4/SERBP1-like"/>
</dbReference>
<dbReference type="InterPro" id="IPR006861">
    <property type="entry name" value="HABP4_PAIRBP1-bd"/>
</dbReference>
<evidence type="ECO:0000313" key="6">
    <source>
        <dbReference type="Proteomes" id="UP000235965"/>
    </source>
</evidence>
<reference evidence="5 6" key="1">
    <citation type="submission" date="2017-12" db="EMBL/GenBank/DDBJ databases">
        <title>Hemimetabolous genomes reveal molecular basis of termite eusociality.</title>
        <authorList>
            <person name="Harrison M.C."/>
            <person name="Jongepier E."/>
            <person name="Robertson H.M."/>
            <person name="Arning N."/>
            <person name="Bitard-Feildel T."/>
            <person name="Chao H."/>
            <person name="Childers C.P."/>
            <person name="Dinh H."/>
            <person name="Doddapaneni H."/>
            <person name="Dugan S."/>
            <person name="Gowin J."/>
            <person name="Greiner C."/>
            <person name="Han Y."/>
            <person name="Hu H."/>
            <person name="Hughes D.S.T."/>
            <person name="Huylmans A.-K."/>
            <person name="Kemena C."/>
            <person name="Kremer L.P.M."/>
            <person name="Lee S.L."/>
            <person name="Lopez-Ezquerra A."/>
            <person name="Mallet L."/>
            <person name="Monroy-Kuhn J.M."/>
            <person name="Moser A."/>
            <person name="Murali S.C."/>
            <person name="Muzny D.M."/>
            <person name="Otani S."/>
            <person name="Piulachs M.-D."/>
            <person name="Poelchau M."/>
            <person name="Qu J."/>
            <person name="Schaub F."/>
            <person name="Wada-Katsumata A."/>
            <person name="Worley K.C."/>
            <person name="Xie Q."/>
            <person name="Ylla G."/>
            <person name="Poulsen M."/>
            <person name="Gibbs R.A."/>
            <person name="Schal C."/>
            <person name="Richards S."/>
            <person name="Belles X."/>
            <person name="Korb J."/>
            <person name="Bornberg-Bauer E."/>
        </authorList>
    </citation>
    <scope>NUCLEOTIDE SEQUENCE [LARGE SCALE GENOMIC DNA]</scope>
    <source>
        <tissue evidence="5">Whole body</tissue>
    </source>
</reference>
<evidence type="ECO:0000259" key="4">
    <source>
        <dbReference type="SMART" id="SM01233"/>
    </source>
</evidence>
<dbReference type="InParanoid" id="A0A2J7RAF4"/>
<evidence type="ECO:0000313" key="5">
    <source>
        <dbReference type="EMBL" id="PNF37813.1"/>
    </source>
</evidence>
<evidence type="ECO:0000256" key="2">
    <source>
        <dbReference type="ARBA" id="ARBA00035118"/>
    </source>
</evidence>
<dbReference type="Pfam" id="PF04774">
    <property type="entry name" value="HABP4_PAI-RBP1"/>
    <property type="match status" value="1"/>
</dbReference>
<dbReference type="AlphaFoldDB" id="A0A2J7RAF4"/>
<keyword evidence="1" id="KW-0810">Translation regulation</keyword>
<dbReference type="GO" id="GO:0005737">
    <property type="term" value="C:cytoplasm"/>
    <property type="evidence" value="ECO:0007669"/>
    <property type="project" value="TreeGrafter"/>
</dbReference>
<feature type="compositionally biased region" description="Basic and acidic residues" evidence="3">
    <location>
        <begin position="441"/>
        <end position="452"/>
    </location>
</feature>
<feature type="compositionally biased region" description="Basic and acidic residues" evidence="3">
    <location>
        <begin position="352"/>
        <end position="365"/>
    </location>
</feature>
<dbReference type="FunCoup" id="A0A2J7RAF4">
    <property type="interactions" value="1579"/>
</dbReference>